<proteinExistence type="inferred from homology"/>
<evidence type="ECO:0000256" key="4">
    <source>
        <dbReference type="ARBA" id="ARBA00022989"/>
    </source>
</evidence>
<keyword evidence="2" id="KW-1003">Cell membrane</keyword>
<comment type="similarity">
    <text evidence="6">Belongs to the ABC-4 integral membrane protein family.</text>
</comment>
<evidence type="ECO:0000256" key="7">
    <source>
        <dbReference type="SAM" id="Phobius"/>
    </source>
</evidence>
<sequence>MGLKSSFLIAWRSLSRRKTKNLSAILAVTLGVTLLVGITITTDTLENAFITSILQGEGEVDLRVLNVTRGGYLSSLDQETIKNLVPDALGIMPELSTDLPALISSQFDPKMTLSGIPTDYPDAFGTFFDWKTGEQMDINNLLEDNKSILLSSSQAETFGLTEDTPLPVTLTTEFTNLSTIVIPPIVPLSGWTINANLTNTNYILTSKDSGLSLEIQPVNFTSMVTVYTINCPQLNLSNYNYVNVTATGTYNTGVLLGFSLDDQTTFDVANWTDVTTLNNSTFNLSAYTGRFLRGDAYIAIISFDGTPASIEIKEIVFETLTPNGIQRVPIIQFNPEISKVEMKIIDIFDSNRPGIGSQYSGGIIRLTDLQNWLGLKDPKKQTDIISTFLVTYKADHFILEIDEDFLRNKLKQVENSIPEEADPQTGNKQKIYQVTSNRLDFISFAEFFITLMSTMLTALGFLITLTGILLITNVQLMSVEDREFQTGVLRAVGANRNGIFQSIIIENLFQGILGGIVGLIGGLAFGQAVAMYLVSLFGTGELSVQPVVSQEAVILSVIIGVVLSIITGILPALRASRVKIVEALRGIKVEFKEKSSRNLAALGVLMVAGGIVLLLNNGIIEESNQVFWTSEGWNTLNEWRSLMMGFGLLTGGLGLVLSKFVDRVKAFNIAAITLWVIPSILFVVAMGNWVTDITGLSIDILILGIIEIMIGSILFVALNLPILMRGLRNILIKIRGVKGVAQISPSLISSHITRSTLTFAIFAVILTLNVLVATLIPTSLGTAIQLEEDSNGIDMVIFLNKPEAIIPGTSFTNEIYKLDDRIIDIIGFKTFSPGQDFTKFVALQDPRSPDFDRATGFLPIGIGEFKAEQIRGNASDYLDSDWRYPFYLDDLPDGVRESFGSDLSDYELQVLSKKAWDYFFNPEFEMAAYNVTSGLLSIFSGETDLSELEIGGGDGPGFAGGSREDPLEGVETLKDDEGNIIKNPIVFTDSFILPLGLQIWIPMNTSANGFPIYQAFTIGGSLDNQRAGGFPLAASLSIGSGEMDFQSLLGTLYLPEYWSNQTNYLGEADGKTLISREEDQYDSYLIKTNLPIDDLQIEEIAQKIEDFTNTNGEGYRSLADDNFFVASSSRTYSRIESTLELTDRIGSFLQIYVTFGLVIGAVGMGVISVRNVSERKREIGMMRAIGFPRAQVILSVLLELVVLGIIGLLIGTANGLLVSVGFANMQGVTLIIPWEEIGLYLSIIVLIALGSGALPALVASRIPPAEALRYVG</sequence>
<dbReference type="Pfam" id="PF02687">
    <property type="entry name" value="FtsX"/>
    <property type="match status" value="2"/>
</dbReference>
<feature type="transmembrane region" description="Helical" evidence="7">
    <location>
        <begin position="757"/>
        <end position="776"/>
    </location>
</feature>
<feature type="transmembrane region" description="Helical" evidence="7">
    <location>
        <begin position="1192"/>
        <end position="1217"/>
    </location>
</feature>
<dbReference type="GO" id="GO:0005886">
    <property type="term" value="C:plasma membrane"/>
    <property type="evidence" value="ECO:0007669"/>
    <property type="project" value="UniProtKB-SubCell"/>
</dbReference>
<dbReference type="PANTHER" id="PTHR30572">
    <property type="entry name" value="MEMBRANE COMPONENT OF TRANSPORTER-RELATED"/>
    <property type="match status" value="1"/>
</dbReference>
<feature type="transmembrane region" description="Helical" evidence="7">
    <location>
        <begin position="1151"/>
        <end position="1172"/>
    </location>
</feature>
<keyword evidence="3 7" id="KW-0812">Transmembrane</keyword>
<name>A0A0M0C153_9ARCH</name>
<reference evidence="9 10" key="1">
    <citation type="submission" date="2015-06" db="EMBL/GenBank/DDBJ databases">
        <title>New insights into the roles of widespread benthic archaea in carbon and nitrogen cycling.</title>
        <authorList>
            <person name="Lazar C.S."/>
            <person name="Baker B.J."/>
            <person name="Seitz K.W."/>
            <person name="Hyde A.S."/>
            <person name="Dick G.J."/>
            <person name="Hinrichs K.-U."/>
            <person name="Teske A.P."/>
        </authorList>
    </citation>
    <scope>NUCLEOTIDE SEQUENCE [LARGE SCALE GENOMIC DNA]</scope>
    <source>
        <strain evidence="9">SG8-32-1</strain>
    </source>
</reference>
<feature type="transmembrane region" description="Helical" evidence="7">
    <location>
        <begin position="696"/>
        <end position="718"/>
    </location>
</feature>
<evidence type="ECO:0000256" key="1">
    <source>
        <dbReference type="ARBA" id="ARBA00004651"/>
    </source>
</evidence>
<feature type="transmembrane region" description="Helical" evidence="7">
    <location>
        <begin position="599"/>
        <end position="619"/>
    </location>
</feature>
<evidence type="ECO:0000313" key="10">
    <source>
        <dbReference type="Proteomes" id="UP000037237"/>
    </source>
</evidence>
<evidence type="ECO:0000313" key="9">
    <source>
        <dbReference type="EMBL" id="KON34563.1"/>
    </source>
</evidence>
<evidence type="ECO:0000256" key="2">
    <source>
        <dbReference type="ARBA" id="ARBA00022475"/>
    </source>
</evidence>
<evidence type="ECO:0000256" key="3">
    <source>
        <dbReference type="ARBA" id="ARBA00022692"/>
    </source>
</evidence>
<organism evidence="9 10">
    <name type="scientific">miscellaneous Crenarchaeota group-1 archaeon SG8-32-1</name>
    <dbReference type="NCBI Taxonomy" id="1685124"/>
    <lineage>
        <taxon>Archaea</taxon>
        <taxon>Candidatus Bathyarchaeota</taxon>
        <taxon>MCG-1</taxon>
    </lineage>
</organism>
<evidence type="ECO:0000259" key="8">
    <source>
        <dbReference type="Pfam" id="PF02687"/>
    </source>
</evidence>
<evidence type="ECO:0000256" key="6">
    <source>
        <dbReference type="ARBA" id="ARBA00038076"/>
    </source>
</evidence>
<feature type="transmembrane region" description="Helical" evidence="7">
    <location>
        <begin position="669"/>
        <end position="690"/>
    </location>
</feature>
<dbReference type="InterPro" id="IPR003838">
    <property type="entry name" value="ABC3_permease_C"/>
</dbReference>
<dbReference type="AlphaFoldDB" id="A0A0M0C153"/>
<comment type="subcellular location">
    <subcellularLocation>
        <location evidence="1">Cell membrane</location>
        <topology evidence="1">Multi-pass membrane protein</topology>
    </subcellularLocation>
</comment>
<dbReference type="EMBL" id="LFWU01000006">
    <property type="protein sequence ID" value="KON34563.1"/>
    <property type="molecule type" value="Genomic_DNA"/>
</dbReference>
<feature type="domain" description="ABC3 transporter permease C-terminal" evidence="8">
    <location>
        <begin position="1153"/>
        <end position="1264"/>
    </location>
</feature>
<feature type="transmembrane region" description="Helical" evidence="7">
    <location>
        <begin position="512"/>
        <end position="533"/>
    </location>
</feature>
<dbReference type="PANTHER" id="PTHR30572:SF4">
    <property type="entry name" value="ABC TRANSPORTER PERMEASE YTRF"/>
    <property type="match status" value="1"/>
</dbReference>
<keyword evidence="4 7" id="KW-1133">Transmembrane helix</keyword>
<keyword evidence="5 7" id="KW-0472">Membrane</keyword>
<dbReference type="PATRIC" id="fig|1685124.3.peg.1359"/>
<feature type="domain" description="ABC3 transporter permease C-terminal" evidence="8">
    <location>
        <begin position="459"/>
        <end position="578"/>
    </location>
</feature>
<feature type="transmembrane region" description="Helical" evidence="7">
    <location>
        <begin position="639"/>
        <end position="657"/>
    </location>
</feature>
<comment type="caution">
    <text evidence="9">The sequence shown here is derived from an EMBL/GenBank/DDBJ whole genome shotgun (WGS) entry which is preliminary data.</text>
</comment>
<accession>A0A0M0C153</accession>
<protein>
    <recommendedName>
        <fullName evidence="8">ABC3 transporter permease C-terminal domain-containing protein</fullName>
    </recommendedName>
</protein>
<dbReference type="GO" id="GO:0022857">
    <property type="term" value="F:transmembrane transporter activity"/>
    <property type="evidence" value="ECO:0007669"/>
    <property type="project" value="TreeGrafter"/>
</dbReference>
<feature type="transmembrane region" description="Helical" evidence="7">
    <location>
        <begin position="447"/>
        <end position="472"/>
    </location>
</feature>
<dbReference type="InterPro" id="IPR050250">
    <property type="entry name" value="Macrolide_Exporter_MacB"/>
</dbReference>
<gene>
    <name evidence="9" type="ORF">AC477_00390</name>
</gene>
<feature type="transmembrane region" description="Helical" evidence="7">
    <location>
        <begin position="1237"/>
        <end position="1259"/>
    </location>
</feature>
<feature type="transmembrane region" description="Helical" evidence="7">
    <location>
        <begin position="553"/>
        <end position="573"/>
    </location>
</feature>
<feature type="transmembrane region" description="Helical" evidence="7">
    <location>
        <begin position="21"/>
        <end position="40"/>
    </location>
</feature>
<dbReference type="Proteomes" id="UP000037237">
    <property type="component" value="Unassembled WGS sequence"/>
</dbReference>
<evidence type="ECO:0000256" key="5">
    <source>
        <dbReference type="ARBA" id="ARBA00023136"/>
    </source>
</evidence>